<feature type="non-terminal residue" evidence="1">
    <location>
        <position position="77"/>
    </location>
</feature>
<dbReference type="AlphaFoldDB" id="A0AAV5T149"/>
<sequence>AAASVSVLSDRLCISSNYTDQQMIPLQDLVSCCGSYGSNEGCRPYEVEATCGVPCPAYFYENSYNPECKKSCNRMYG</sequence>
<reference evidence="1" key="1">
    <citation type="submission" date="2023-10" db="EMBL/GenBank/DDBJ databases">
        <title>Genome assembly of Pristionchus species.</title>
        <authorList>
            <person name="Yoshida K."/>
            <person name="Sommer R.J."/>
        </authorList>
    </citation>
    <scope>NUCLEOTIDE SEQUENCE</scope>
    <source>
        <strain evidence="1">RS0144</strain>
    </source>
</reference>
<dbReference type="InterPro" id="IPR038765">
    <property type="entry name" value="Papain-like_cys_pep_sf"/>
</dbReference>
<dbReference type="SUPFAM" id="SSF54001">
    <property type="entry name" value="Cysteine proteinases"/>
    <property type="match status" value="1"/>
</dbReference>
<feature type="non-terminal residue" evidence="1">
    <location>
        <position position="1"/>
    </location>
</feature>
<protein>
    <submittedName>
        <fullName evidence="1">Uncharacterized protein</fullName>
    </submittedName>
</protein>
<evidence type="ECO:0000313" key="1">
    <source>
        <dbReference type="EMBL" id="GMS85461.1"/>
    </source>
</evidence>
<gene>
    <name evidence="1" type="ORF">PENTCL1PPCAC_7636</name>
</gene>
<accession>A0AAV5T149</accession>
<dbReference type="Proteomes" id="UP001432027">
    <property type="component" value="Unassembled WGS sequence"/>
</dbReference>
<organism evidence="1 2">
    <name type="scientific">Pristionchus entomophagus</name>
    <dbReference type="NCBI Taxonomy" id="358040"/>
    <lineage>
        <taxon>Eukaryota</taxon>
        <taxon>Metazoa</taxon>
        <taxon>Ecdysozoa</taxon>
        <taxon>Nematoda</taxon>
        <taxon>Chromadorea</taxon>
        <taxon>Rhabditida</taxon>
        <taxon>Rhabditina</taxon>
        <taxon>Diplogasteromorpha</taxon>
        <taxon>Diplogasteroidea</taxon>
        <taxon>Neodiplogasteridae</taxon>
        <taxon>Pristionchus</taxon>
    </lineage>
</organism>
<name>A0AAV5T149_9BILA</name>
<proteinExistence type="predicted"/>
<evidence type="ECO:0000313" key="2">
    <source>
        <dbReference type="Proteomes" id="UP001432027"/>
    </source>
</evidence>
<keyword evidence="2" id="KW-1185">Reference proteome</keyword>
<comment type="caution">
    <text evidence="1">The sequence shown here is derived from an EMBL/GenBank/DDBJ whole genome shotgun (WGS) entry which is preliminary data.</text>
</comment>
<dbReference type="EMBL" id="BTSX01000002">
    <property type="protein sequence ID" value="GMS85461.1"/>
    <property type="molecule type" value="Genomic_DNA"/>
</dbReference>